<protein>
    <submittedName>
        <fullName evidence="2">Uncharacterized protein</fullName>
    </submittedName>
</protein>
<keyword evidence="3" id="KW-1185">Reference proteome</keyword>
<evidence type="ECO:0000313" key="3">
    <source>
        <dbReference type="Proteomes" id="UP001396334"/>
    </source>
</evidence>
<sequence length="176" mass="20075">MDSGLFSFDAPFGFNGIQGNYDLQVFEKDAAVIKGKHDDYLFGSQENRHVFLEHGLYQENVTDVSEDQGKQDQQLGREAEFDLSDEIFDFNTVFSTNTVFQEFSRPENTKPVKEMPSSFQLSSLELLSSYGKSSKKLRSSNNGRNGDEGNERGRKKLSTEEIMRTRRKTSSSCTYF</sequence>
<dbReference type="Proteomes" id="UP001396334">
    <property type="component" value="Unassembled WGS sequence"/>
</dbReference>
<organism evidence="2 3">
    <name type="scientific">Hibiscus sabdariffa</name>
    <name type="common">roselle</name>
    <dbReference type="NCBI Taxonomy" id="183260"/>
    <lineage>
        <taxon>Eukaryota</taxon>
        <taxon>Viridiplantae</taxon>
        <taxon>Streptophyta</taxon>
        <taxon>Embryophyta</taxon>
        <taxon>Tracheophyta</taxon>
        <taxon>Spermatophyta</taxon>
        <taxon>Magnoliopsida</taxon>
        <taxon>eudicotyledons</taxon>
        <taxon>Gunneridae</taxon>
        <taxon>Pentapetalae</taxon>
        <taxon>rosids</taxon>
        <taxon>malvids</taxon>
        <taxon>Malvales</taxon>
        <taxon>Malvaceae</taxon>
        <taxon>Malvoideae</taxon>
        <taxon>Hibiscus</taxon>
    </lineage>
</organism>
<gene>
    <name evidence="2" type="ORF">V6N11_059655</name>
</gene>
<feature type="compositionally biased region" description="Basic and acidic residues" evidence="1">
    <location>
        <begin position="145"/>
        <end position="164"/>
    </location>
</feature>
<feature type="region of interest" description="Disordered" evidence="1">
    <location>
        <begin position="132"/>
        <end position="176"/>
    </location>
</feature>
<proteinExistence type="predicted"/>
<reference evidence="2 3" key="1">
    <citation type="journal article" date="2024" name="G3 (Bethesda)">
        <title>Genome assembly of Hibiscus sabdariffa L. provides insights into metabolisms of medicinal natural products.</title>
        <authorList>
            <person name="Kim T."/>
        </authorList>
    </citation>
    <scope>NUCLEOTIDE SEQUENCE [LARGE SCALE GENOMIC DNA]</scope>
    <source>
        <strain evidence="2">TK-2024</strain>
        <tissue evidence="2">Old leaves</tissue>
    </source>
</reference>
<comment type="caution">
    <text evidence="2">The sequence shown here is derived from an EMBL/GenBank/DDBJ whole genome shotgun (WGS) entry which is preliminary data.</text>
</comment>
<name>A0ABR2NXP8_9ROSI</name>
<accession>A0ABR2NXP8</accession>
<dbReference type="EMBL" id="JBBPBN010000090">
    <property type="protein sequence ID" value="KAK8980965.1"/>
    <property type="molecule type" value="Genomic_DNA"/>
</dbReference>
<evidence type="ECO:0000256" key="1">
    <source>
        <dbReference type="SAM" id="MobiDB-lite"/>
    </source>
</evidence>
<evidence type="ECO:0000313" key="2">
    <source>
        <dbReference type="EMBL" id="KAK8980965.1"/>
    </source>
</evidence>